<evidence type="ECO:0000313" key="2">
    <source>
        <dbReference type="EMBL" id="KAF7812352.1"/>
    </source>
</evidence>
<name>A0A834SZX8_9FABA</name>
<keyword evidence="3" id="KW-1185">Reference proteome</keyword>
<evidence type="ECO:0000256" key="1">
    <source>
        <dbReference type="SAM" id="MobiDB-lite"/>
    </source>
</evidence>
<comment type="caution">
    <text evidence="2">The sequence shown here is derived from an EMBL/GenBank/DDBJ whole genome shotgun (WGS) entry which is preliminary data.</text>
</comment>
<gene>
    <name evidence="2" type="ORF">G2W53_033328</name>
</gene>
<feature type="compositionally biased region" description="Basic and acidic residues" evidence="1">
    <location>
        <begin position="46"/>
        <end position="55"/>
    </location>
</feature>
<feature type="region of interest" description="Disordered" evidence="1">
    <location>
        <begin position="1"/>
        <end position="64"/>
    </location>
</feature>
<dbReference type="AlphaFoldDB" id="A0A834SZX8"/>
<reference evidence="2" key="1">
    <citation type="submission" date="2020-09" db="EMBL/GenBank/DDBJ databases">
        <title>Genome-Enabled Discovery of Anthraquinone Biosynthesis in Senna tora.</title>
        <authorList>
            <person name="Kang S.-H."/>
            <person name="Pandey R.P."/>
            <person name="Lee C.-M."/>
            <person name="Sim J.-S."/>
            <person name="Jeong J.-T."/>
            <person name="Choi B.-S."/>
            <person name="Jung M."/>
            <person name="Ginzburg D."/>
            <person name="Zhao K."/>
            <person name="Won S.Y."/>
            <person name="Oh T.-J."/>
            <person name="Yu Y."/>
            <person name="Kim N.-H."/>
            <person name="Lee O.R."/>
            <person name="Lee T.-H."/>
            <person name="Bashyal P."/>
            <person name="Kim T.-S."/>
            <person name="Lee W.-H."/>
            <person name="Kawkins C."/>
            <person name="Kim C.-K."/>
            <person name="Kim J.S."/>
            <person name="Ahn B.O."/>
            <person name="Rhee S.Y."/>
            <person name="Sohng J.K."/>
        </authorList>
    </citation>
    <scope>NUCLEOTIDE SEQUENCE</scope>
    <source>
        <tissue evidence="2">Leaf</tissue>
    </source>
</reference>
<protein>
    <submittedName>
        <fullName evidence="2">Uncharacterized protein</fullName>
    </submittedName>
</protein>
<sequence>MVNNNVERTAPVSQGEANKSRFVDLKELEENQVGPYSEVNQPDETSETRIDDHAKIPWVKGKGP</sequence>
<dbReference type="Proteomes" id="UP000634136">
    <property type="component" value="Unassembled WGS sequence"/>
</dbReference>
<organism evidence="2 3">
    <name type="scientific">Senna tora</name>
    <dbReference type="NCBI Taxonomy" id="362788"/>
    <lineage>
        <taxon>Eukaryota</taxon>
        <taxon>Viridiplantae</taxon>
        <taxon>Streptophyta</taxon>
        <taxon>Embryophyta</taxon>
        <taxon>Tracheophyta</taxon>
        <taxon>Spermatophyta</taxon>
        <taxon>Magnoliopsida</taxon>
        <taxon>eudicotyledons</taxon>
        <taxon>Gunneridae</taxon>
        <taxon>Pentapetalae</taxon>
        <taxon>rosids</taxon>
        <taxon>fabids</taxon>
        <taxon>Fabales</taxon>
        <taxon>Fabaceae</taxon>
        <taxon>Caesalpinioideae</taxon>
        <taxon>Cassia clade</taxon>
        <taxon>Senna</taxon>
    </lineage>
</organism>
<feature type="compositionally biased region" description="Basic and acidic residues" evidence="1">
    <location>
        <begin position="18"/>
        <end position="29"/>
    </location>
</feature>
<dbReference type="EMBL" id="JAAIUW010000010">
    <property type="protein sequence ID" value="KAF7812352.1"/>
    <property type="molecule type" value="Genomic_DNA"/>
</dbReference>
<feature type="compositionally biased region" description="Polar residues" evidence="1">
    <location>
        <begin position="1"/>
        <end position="17"/>
    </location>
</feature>
<proteinExistence type="predicted"/>
<evidence type="ECO:0000313" key="3">
    <source>
        <dbReference type="Proteomes" id="UP000634136"/>
    </source>
</evidence>
<accession>A0A834SZX8</accession>